<feature type="transmembrane region" description="Helical" evidence="5">
    <location>
        <begin position="251"/>
        <end position="271"/>
    </location>
</feature>
<comment type="caution">
    <text evidence="7">The sequence shown here is derived from an EMBL/GenBank/DDBJ whole genome shotgun (WGS) entry which is preliminary data.</text>
</comment>
<dbReference type="EMBL" id="JAGGKX010000016">
    <property type="protein sequence ID" value="MBP1970744.1"/>
    <property type="molecule type" value="Genomic_DNA"/>
</dbReference>
<evidence type="ECO:0000256" key="5">
    <source>
        <dbReference type="SAM" id="Phobius"/>
    </source>
</evidence>
<protein>
    <submittedName>
        <fullName evidence="7">SulP family sulfate permease</fullName>
    </submittedName>
</protein>
<keyword evidence="8" id="KW-1185">Reference proteome</keyword>
<evidence type="ECO:0000256" key="4">
    <source>
        <dbReference type="ARBA" id="ARBA00023136"/>
    </source>
</evidence>
<feature type="transmembrane region" description="Helical" evidence="5">
    <location>
        <begin position="201"/>
        <end position="219"/>
    </location>
</feature>
<feature type="transmembrane region" description="Helical" evidence="5">
    <location>
        <begin position="41"/>
        <end position="63"/>
    </location>
</feature>
<dbReference type="Proteomes" id="UP001519345">
    <property type="component" value="Unassembled WGS sequence"/>
</dbReference>
<evidence type="ECO:0000313" key="8">
    <source>
        <dbReference type="Proteomes" id="UP001519345"/>
    </source>
</evidence>
<feature type="transmembrane region" description="Helical" evidence="5">
    <location>
        <begin position="178"/>
        <end position="195"/>
    </location>
</feature>
<feature type="domain" description="SLC26A/SulP transporter" evidence="6">
    <location>
        <begin position="19"/>
        <end position="387"/>
    </location>
</feature>
<evidence type="ECO:0000256" key="1">
    <source>
        <dbReference type="ARBA" id="ARBA00004141"/>
    </source>
</evidence>
<evidence type="ECO:0000259" key="6">
    <source>
        <dbReference type="Pfam" id="PF00916"/>
    </source>
</evidence>
<evidence type="ECO:0000313" key="7">
    <source>
        <dbReference type="EMBL" id="MBP1970744.1"/>
    </source>
</evidence>
<feature type="transmembrane region" description="Helical" evidence="5">
    <location>
        <begin position="124"/>
        <end position="145"/>
    </location>
</feature>
<dbReference type="InterPro" id="IPR011547">
    <property type="entry name" value="SLC26A/SulP_dom"/>
</dbReference>
<accession>A0ABS4IIG0</accession>
<dbReference type="InterPro" id="IPR001902">
    <property type="entry name" value="SLC26A/SulP_fam"/>
</dbReference>
<feature type="transmembrane region" description="Helical" evidence="5">
    <location>
        <begin position="381"/>
        <end position="410"/>
    </location>
</feature>
<comment type="subcellular location">
    <subcellularLocation>
        <location evidence="1">Membrane</location>
        <topology evidence="1">Multi-pass membrane protein</topology>
    </subcellularLocation>
</comment>
<feature type="transmembrane region" description="Helical" evidence="5">
    <location>
        <begin position="98"/>
        <end position="118"/>
    </location>
</feature>
<name>A0ABS4IIG0_9BACI</name>
<organism evidence="7 8">
    <name type="scientific">Virgibacillus natechei</name>
    <dbReference type="NCBI Taxonomy" id="1216297"/>
    <lineage>
        <taxon>Bacteria</taxon>
        <taxon>Bacillati</taxon>
        <taxon>Bacillota</taxon>
        <taxon>Bacilli</taxon>
        <taxon>Bacillales</taxon>
        <taxon>Bacillaceae</taxon>
        <taxon>Virgibacillus</taxon>
    </lineage>
</organism>
<gene>
    <name evidence="7" type="ORF">J2Z83_002880</name>
</gene>
<feature type="transmembrane region" description="Helical" evidence="5">
    <location>
        <begin position="69"/>
        <end position="91"/>
    </location>
</feature>
<keyword evidence="4 5" id="KW-0472">Membrane</keyword>
<keyword evidence="2 5" id="KW-0812">Transmembrane</keyword>
<dbReference type="RefSeq" id="WP_209463846.1">
    <property type="nucleotide sequence ID" value="NZ_CP110224.1"/>
</dbReference>
<evidence type="ECO:0000256" key="3">
    <source>
        <dbReference type="ARBA" id="ARBA00022989"/>
    </source>
</evidence>
<dbReference type="Pfam" id="PF00916">
    <property type="entry name" value="Sulfate_transp"/>
    <property type="match status" value="1"/>
</dbReference>
<dbReference type="PANTHER" id="PTHR11814">
    <property type="entry name" value="SULFATE TRANSPORTER"/>
    <property type="match status" value="1"/>
</dbReference>
<feature type="transmembrane region" description="Helical" evidence="5">
    <location>
        <begin position="327"/>
        <end position="347"/>
    </location>
</feature>
<feature type="transmembrane region" description="Helical" evidence="5">
    <location>
        <begin position="353"/>
        <end position="374"/>
    </location>
</feature>
<keyword evidence="3 5" id="KW-1133">Transmembrane helix</keyword>
<evidence type="ECO:0000256" key="2">
    <source>
        <dbReference type="ARBA" id="ARBA00022692"/>
    </source>
</evidence>
<reference evidence="7 8" key="1">
    <citation type="submission" date="2021-03" db="EMBL/GenBank/DDBJ databases">
        <title>Genomic Encyclopedia of Type Strains, Phase IV (KMG-IV): sequencing the most valuable type-strain genomes for metagenomic binning, comparative biology and taxonomic classification.</title>
        <authorList>
            <person name="Goeker M."/>
        </authorList>
    </citation>
    <scope>NUCLEOTIDE SEQUENCE [LARGE SCALE GENOMIC DNA]</scope>
    <source>
        <strain evidence="7 8">DSM 25609</strain>
    </source>
</reference>
<proteinExistence type="predicted"/>
<sequence length="415" mass="44545">MYNLFPGLKQLLSYNKSNLTGDITAGLIVAILLIPQSMAYAIIAGVPISLGLFAGTFPLLMYALAGSSAYLSVGPVSIVSLLAFSGISGIVQADSSHFMELMVILTLLVGGIQLFLSLIKVGSFFNFVSYAVINGFISAAAVIIASNQISAMMGVSLSSYNDLITHAIEIIKHLPESNAYTVGIALGSIFLLLLIKKKYPAIPGAFIVIFTSIIIVDYFNLNEKGVAIVGGIPQALPAFSFHTPTLETIQLLFPVAFMITFIAFVESYAVAKQLANKDNERLDPNQELRGLGLANITSSFVGSIPVAGAISRTAVNYQSGAKTNLSLIVTALFMLFATLYLTPLFYYLPNATLAAIIIVAVANLINIKQLIYYLKNKISDAIIFLTTFIATLMIDIFLGLIIGIFLSIIIKLLKQ</sequence>